<proteinExistence type="predicted"/>
<dbReference type="EMBL" id="VLNR01000017">
    <property type="protein sequence ID" value="TSE09022.1"/>
    <property type="molecule type" value="Genomic_DNA"/>
</dbReference>
<evidence type="ECO:0000313" key="3">
    <source>
        <dbReference type="EMBL" id="TSE09022.1"/>
    </source>
</evidence>
<dbReference type="RefSeq" id="WP_143916380.1">
    <property type="nucleotide sequence ID" value="NZ_CANMIK010000018.1"/>
</dbReference>
<accession>A0A554VLJ9</accession>
<comment type="caution">
    <text evidence="3">The sequence shown here is derived from an EMBL/GenBank/DDBJ whole genome shotgun (WGS) entry which is preliminary data.</text>
</comment>
<feature type="domain" description="DUF5648" evidence="2">
    <location>
        <begin position="270"/>
        <end position="395"/>
    </location>
</feature>
<gene>
    <name evidence="3" type="ORF">FOF46_10095</name>
</gene>
<keyword evidence="1" id="KW-0732">Signal</keyword>
<protein>
    <recommendedName>
        <fullName evidence="2">DUF5648 domain-containing protein</fullName>
    </recommendedName>
</protein>
<reference evidence="3 4" key="1">
    <citation type="submission" date="2019-07" db="EMBL/GenBank/DDBJ databases">
        <title>The draft genome sequence of Aquimarina algiphila M91.</title>
        <authorList>
            <person name="Meng X."/>
        </authorList>
    </citation>
    <scope>NUCLEOTIDE SEQUENCE [LARGE SCALE GENOMIC DNA]</scope>
    <source>
        <strain evidence="3 4">M91</strain>
    </source>
</reference>
<dbReference type="InterPro" id="IPR043708">
    <property type="entry name" value="DUF5648"/>
</dbReference>
<name>A0A554VLJ9_9FLAO</name>
<evidence type="ECO:0000259" key="2">
    <source>
        <dbReference type="Pfam" id="PF18885"/>
    </source>
</evidence>
<dbReference type="Pfam" id="PF18885">
    <property type="entry name" value="DUF5648"/>
    <property type="match status" value="1"/>
</dbReference>
<evidence type="ECO:0000313" key="4">
    <source>
        <dbReference type="Proteomes" id="UP000318833"/>
    </source>
</evidence>
<evidence type="ECO:0000256" key="1">
    <source>
        <dbReference type="SAM" id="SignalP"/>
    </source>
</evidence>
<organism evidence="3 4">
    <name type="scientific">Aquimarina algiphila</name>
    <dbReference type="NCBI Taxonomy" id="2047982"/>
    <lineage>
        <taxon>Bacteria</taxon>
        <taxon>Pseudomonadati</taxon>
        <taxon>Bacteroidota</taxon>
        <taxon>Flavobacteriia</taxon>
        <taxon>Flavobacteriales</taxon>
        <taxon>Flavobacteriaceae</taxon>
        <taxon>Aquimarina</taxon>
    </lineage>
</organism>
<sequence>MNSLKSFGIAILSCLLLIMTSCEVDQDVSNEDAIEQQNDAVLKTIEKWGFSKDVIEDLGDYYLVDGDIVFDKNAKYPDPEDPVSKQRRHPQSVTISNVRVYINPGMDANWRNASVQAINRWNSVNSKLKLSVTTSSSNSHIQIMYDSQDPSINLASNVFGRGTFPTGNGLPGRGIWVNPDFNSPGLCGNAITQNMRIANVQHEIGHNVGITHTNQSFGSLIPGTPNLDALSVMNGGKACTINNFSNGDKTAIRYLFPNTPTPPVVTPKTFYRFYNSGAVDHFYSTNRSAPSGYRLEGAIGKVFDKKVAGTIPLYKAYNRNAKNHFYSTNRGEVANAAGYQYQGVAGYVYSSRGSGRIPLYRFYNSTVVNHFYTTNRNEGNGAAGYRYEGVACYILR</sequence>
<feature type="signal peptide" evidence="1">
    <location>
        <begin position="1"/>
        <end position="24"/>
    </location>
</feature>
<keyword evidence="4" id="KW-1185">Reference proteome</keyword>
<dbReference type="Proteomes" id="UP000318833">
    <property type="component" value="Unassembled WGS sequence"/>
</dbReference>
<dbReference type="PROSITE" id="PS51257">
    <property type="entry name" value="PROKAR_LIPOPROTEIN"/>
    <property type="match status" value="1"/>
</dbReference>
<dbReference type="Gene3D" id="3.40.390.10">
    <property type="entry name" value="Collagenase (Catalytic Domain)"/>
    <property type="match status" value="1"/>
</dbReference>
<dbReference type="InterPro" id="IPR024079">
    <property type="entry name" value="MetalloPept_cat_dom_sf"/>
</dbReference>
<dbReference type="SUPFAM" id="SSF55486">
    <property type="entry name" value="Metalloproteases ('zincins'), catalytic domain"/>
    <property type="match status" value="1"/>
</dbReference>
<dbReference type="OrthoDB" id="785995at2"/>
<feature type="chain" id="PRO_5022182068" description="DUF5648 domain-containing protein" evidence="1">
    <location>
        <begin position="25"/>
        <end position="396"/>
    </location>
</feature>
<dbReference type="GO" id="GO:0008237">
    <property type="term" value="F:metallopeptidase activity"/>
    <property type="evidence" value="ECO:0007669"/>
    <property type="project" value="InterPro"/>
</dbReference>
<dbReference type="AlphaFoldDB" id="A0A554VLJ9"/>